<dbReference type="InterPro" id="IPR027417">
    <property type="entry name" value="P-loop_NTPase"/>
</dbReference>
<evidence type="ECO:0000256" key="1">
    <source>
        <dbReference type="ARBA" id="ARBA00022741"/>
    </source>
</evidence>
<evidence type="ECO:0000256" key="2">
    <source>
        <dbReference type="ARBA" id="ARBA00022801"/>
    </source>
</evidence>
<keyword evidence="1" id="KW-0547">Nucleotide-binding</keyword>
<feature type="region of interest" description="Disordered" evidence="5">
    <location>
        <begin position="195"/>
        <end position="221"/>
    </location>
</feature>
<reference evidence="7" key="1">
    <citation type="journal article" date="2023" name="Nat. Microbiol.">
        <title>Babesia duncani multi-omics identifies virulence factors and drug targets.</title>
        <authorList>
            <person name="Singh P."/>
            <person name="Lonardi S."/>
            <person name="Liang Q."/>
            <person name="Vydyam P."/>
            <person name="Khabirova E."/>
            <person name="Fang T."/>
            <person name="Gihaz S."/>
            <person name="Thekkiniath J."/>
            <person name="Munshi M."/>
            <person name="Abel S."/>
            <person name="Ciampossin L."/>
            <person name="Batugedara G."/>
            <person name="Gupta M."/>
            <person name="Lu X.M."/>
            <person name="Lenz T."/>
            <person name="Chakravarty S."/>
            <person name="Cornillot E."/>
            <person name="Hu Y."/>
            <person name="Ma W."/>
            <person name="Gonzalez L.M."/>
            <person name="Sanchez S."/>
            <person name="Estrada K."/>
            <person name="Sanchez-Flores A."/>
            <person name="Montero E."/>
            <person name="Harb O.S."/>
            <person name="Le Roch K.G."/>
            <person name="Mamoun C.B."/>
        </authorList>
    </citation>
    <scope>NUCLEOTIDE SEQUENCE</scope>
    <source>
        <strain evidence="7">WA1</strain>
    </source>
</reference>
<dbReference type="PANTHER" id="PTHR47959:SF1">
    <property type="entry name" value="ATP-DEPENDENT RNA HELICASE DBPA"/>
    <property type="match status" value="1"/>
</dbReference>
<dbReference type="InterPro" id="IPR050079">
    <property type="entry name" value="DEAD_box_RNA_helicase"/>
</dbReference>
<keyword evidence="2 7" id="KW-0378">Hydrolase</keyword>
<feature type="domain" description="Helicase C-terminal" evidence="6">
    <location>
        <begin position="1"/>
        <end position="99"/>
    </location>
</feature>
<dbReference type="Proteomes" id="UP001214638">
    <property type="component" value="Unassembled WGS sequence"/>
</dbReference>
<dbReference type="KEGG" id="bdw:94337098"/>
<dbReference type="GO" id="GO:0005524">
    <property type="term" value="F:ATP binding"/>
    <property type="evidence" value="ECO:0007669"/>
    <property type="project" value="UniProtKB-KW"/>
</dbReference>
<dbReference type="Gene3D" id="3.40.50.300">
    <property type="entry name" value="P-loop containing nucleotide triphosphate hydrolases"/>
    <property type="match status" value="1"/>
</dbReference>
<dbReference type="InterPro" id="IPR001650">
    <property type="entry name" value="Helicase_C-like"/>
</dbReference>
<accession>A0AAD9PJX6</accession>
<dbReference type="GO" id="GO:0016787">
    <property type="term" value="F:hydrolase activity"/>
    <property type="evidence" value="ECO:0007669"/>
    <property type="project" value="UniProtKB-KW"/>
</dbReference>
<keyword evidence="8" id="KW-1185">Reference proteome</keyword>
<dbReference type="Pfam" id="PF00271">
    <property type="entry name" value="Helicase_C"/>
    <property type="match status" value="1"/>
</dbReference>
<evidence type="ECO:0000313" key="7">
    <source>
        <dbReference type="EMBL" id="KAK2196201.1"/>
    </source>
</evidence>
<dbReference type="GO" id="GO:0005829">
    <property type="term" value="C:cytosol"/>
    <property type="evidence" value="ECO:0007669"/>
    <property type="project" value="TreeGrafter"/>
</dbReference>
<keyword evidence="3" id="KW-0347">Helicase</keyword>
<comment type="caution">
    <text evidence="7">The sequence shown here is derived from an EMBL/GenBank/DDBJ whole genome shotgun (WGS) entry which is preliminary data.</text>
</comment>
<dbReference type="AlphaFoldDB" id="A0AAD9PJX6"/>
<dbReference type="PANTHER" id="PTHR47959">
    <property type="entry name" value="ATP-DEPENDENT RNA HELICASE RHLE-RELATED"/>
    <property type="match status" value="1"/>
</dbReference>
<gene>
    <name evidence="7" type="ORF">BdWA1_002801</name>
</gene>
<proteinExistence type="predicted"/>
<dbReference type="SUPFAM" id="SSF52540">
    <property type="entry name" value="P-loop containing nucleoside triphosphate hydrolases"/>
    <property type="match status" value="1"/>
</dbReference>
<dbReference type="EMBL" id="JALLKP010000003">
    <property type="protein sequence ID" value="KAK2196201.1"/>
    <property type="molecule type" value="Genomic_DNA"/>
</dbReference>
<protein>
    <submittedName>
        <fullName evidence="7">Bifunctional P-loop containing nucleoside triphosphate hydrolase/Helicase</fullName>
    </submittedName>
</protein>
<dbReference type="GeneID" id="94337098"/>
<dbReference type="PROSITE" id="PS51194">
    <property type="entry name" value="HELICASE_CTER"/>
    <property type="match status" value="1"/>
</dbReference>
<name>A0AAD9PJX6_9APIC</name>
<dbReference type="GO" id="GO:0003724">
    <property type="term" value="F:RNA helicase activity"/>
    <property type="evidence" value="ECO:0007669"/>
    <property type="project" value="TreeGrafter"/>
</dbReference>
<sequence>MLIISDAGVSQNDNEIALSRGIDFKSVQCIVNFNEAPDLKSHVHRIGRCGRGGKEGSAISFFNESSTMLEELLEKESIEALQFDPEFLKPLEYRMNDILQNVPKQLVDTSRMQAIRQSALLDEQFIAKINERDQTLLEAVIKNDTKRLKSTKAHLTHLPKYLVTRGLEGSIRDAQQQIGVDIQMLKNAKVVKRSKKGASVKVWKQKKNKREKLPKFKRRKK</sequence>
<evidence type="ECO:0000259" key="6">
    <source>
        <dbReference type="PROSITE" id="PS51194"/>
    </source>
</evidence>
<dbReference type="RefSeq" id="XP_067803043.1">
    <property type="nucleotide sequence ID" value="XM_067947821.1"/>
</dbReference>
<evidence type="ECO:0000256" key="3">
    <source>
        <dbReference type="ARBA" id="ARBA00022806"/>
    </source>
</evidence>
<organism evidence="7 8">
    <name type="scientific">Babesia duncani</name>
    <dbReference type="NCBI Taxonomy" id="323732"/>
    <lineage>
        <taxon>Eukaryota</taxon>
        <taxon>Sar</taxon>
        <taxon>Alveolata</taxon>
        <taxon>Apicomplexa</taxon>
        <taxon>Aconoidasida</taxon>
        <taxon>Piroplasmida</taxon>
        <taxon>Babesiidae</taxon>
        <taxon>Babesia</taxon>
    </lineage>
</organism>
<evidence type="ECO:0000256" key="4">
    <source>
        <dbReference type="ARBA" id="ARBA00022840"/>
    </source>
</evidence>
<keyword evidence="4" id="KW-0067">ATP-binding</keyword>
<evidence type="ECO:0000313" key="8">
    <source>
        <dbReference type="Proteomes" id="UP001214638"/>
    </source>
</evidence>
<evidence type="ECO:0000256" key="5">
    <source>
        <dbReference type="SAM" id="MobiDB-lite"/>
    </source>
</evidence>